<evidence type="ECO:0000313" key="19">
    <source>
        <dbReference type="Proteomes" id="UP000014541"/>
    </source>
</evidence>
<keyword evidence="10 13" id="KW-0067">ATP-binding</keyword>
<feature type="domain" description="Nucleoside diphosphate kinase-like" evidence="17">
    <location>
        <begin position="2"/>
        <end position="139"/>
    </location>
</feature>
<comment type="catalytic activity">
    <reaction evidence="13">
        <text>a ribonucleoside 5'-diphosphate + ATP = a ribonucleoside 5'-triphosphate + ADP</text>
        <dbReference type="Rhea" id="RHEA:18113"/>
        <dbReference type="ChEBI" id="CHEBI:30616"/>
        <dbReference type="ChEBI" id="CHEBI:57930"/>
        <dbReference type="ChEBI" id="CHEBI:61557"/>
        <dbReference type="ChEBI" id="CHEBI:456216"/>
        <dbReference type="EC" id="2.7.4.6"/>
    </reaction>
</comment>
<evidence type="ECO:0000256" key="7">
    <source>
        <dbReference type="ARBA" id="ARBA00022723"/>
    </source>
</evidence>
<gene>
    <name evidence="13" type="primary">ndk</name>
    <name evidence="18" type="ORF">HMPREF9194_01667</name>
</gene>
<dbReference type="Pfam" id="PF00334">
    <property type="entry name" value="NDK"/>
    <property type="match status" value="1"/>
</dbReference>
<dbReference type="SMART" id="SM00562">
    <property type="entry name" value="NDK"/>
    <property type="match status" value="1"/>
</dbReference>
<evidence type="ECO:0000256" key="3">
    <source>
        <dbReference type="ARBA" id="ARBA00012966"/>
    </source>
</evidence>
<accession>S3KGF5</accession>
<dbReference type="PATRIC" id="fig|1125699.3.peg.1682"/>
<evidence type="ECO:0000256" key="5">
    <source>
        <dbReference type="ARBA" id="ARBA00022553"/>
    </source>
</evidence>
<dbReference type="SUPFAM" id="SSF54919">
    <property type="entry name" value="Nucleoside diphosphate kinase, NDK"/>
    <property type="match status" value="1"/>
</dbReference>
<dbReference type="InterPro" id="IPR034907">
    <property type="entry name" value="NDK-like_dom"/>
</dbReference>
<feature type="binding site" evidence="13 14">
    <location>
        <position position="86"/>
    </location>
    <ligand>
        <name>ATP</name>
        <dbReference type="ChEBI" id="CHEBI:30616"/>
    </ligand>
</feature>
<comment type="subunit">
    <text evidence="13">Homotetramer.</text>
</comment>
<evidence type="ECO:0000256" key="15">
    <source>
        <dbReference type="RuleBase" id="RU004011"/>
    </source>
</evidence>
<feature type="binding site" evidence="13 14">
    <location>
        <position position="103"/>
    </location>
    <ligand>
        <name>ATP</name>
        <dbReference type="ChEBI" id="CHEBI:30616"/>
    </ligand>
</feature>
<protein>
    <recommendedName>
        <fullName evidence="4 13">Nucleoside diphosphate kinase</fullName>
        <shortName evidence="13">NDK</shortName>
        <shortName evidence="13">NDP kinase</shortName>
        <ecNumber evidence="3 13">2.7.4.6</ecNumber>
    </recommendedName>
    <alternativeName>
        <fullName evidence="13">Nucleoside-2-P kinase</fullName>
    </alternativeName>
</protein>
<sequence>MTERCFVMLKPGAMNRRIVGEIINRIERKGLNLTAVKLMKITPELAQQHYAEHIKKSFFKDLVTYVTSAPVLAMVWEGDNCVALMRKLVGATNPAEALPGTIRGDYCIHTDLNIIHASDSPKSGERETSLFFKPEEIIPWQDEHAHKWI</sequence>
<dbReference type="HAMAP" id="MF_00451">
    <property type="entry name" value="NDP_kinase"/>
    <property type="match status" value="1"/>
</dbReference>
<dbReference type="InterPro" id="IPR001564">
    <property type="entry name" value="Nucleoside_diP_kinase"/>
</dbReference>
<dbReference type="Gene3D" id="3.30.70.141">
    <property type="entry name" value="Nucleoside diphosphate kinase-like domain"/>
    <property type="match status" value="1"/>
</dbReference>
<comment type="function">
    <text evidence="13">Major role in the synthesis of nucleoside triphosphates other than ATP. The ATP gamma phosphate is transferred to the NDP beta phosphate via a ping-pong mechanism, using a phosphorylated active-site intermediate.</text>
</comment>
<keyword evidence="12 13" id="KW-0546">Nucleotide metabolism</keyword>
<evidence type="ECO:0000256" key="8">
    <source>
        <dbReference type="ARBA" id="ARBA00022741"/>
    </source>
</evidence>
<dbReference type="OrthoDB" id="9801161at2"/>
<dbReference type="GO" id="GO:0006241">
    <property type="term" value="P:CTP biosynthetic process"/>
    <property type="evidence" value="ECO:0007669"/>
    <property type="project" value="UniProtKB-UniRule"/>
</dbReference>
<evidence type="ECO:0000313" key="18">
    <source>
        <dbReference type="EMBL" id="EPF31322.1"/>
    </source>
</evidence>
<feature type="binding site" evidence="13 14">
    <location>
        <position position="58"/>
    </location>
    <ligand>
        <name>ATP</name>
        <dbReference type="ChEBI" id="CHEBI:30616"/>
    </ligand>
</feature>
<dbReference type="InterPro" id="IPR036850">
    <property type="entry name" value="NDK-like_dom_sf"/>
</dbReference>
<proteinExistence type="inferred from homology"/>
<evidence type="ECO:0000256" key="12">
    <source>
        <dbReference type="ARBA" id="ARBA00023080"/>
    </source>
</evidence>
<comment type="cofactor">
    <cofactor evidence="1 13">
        <name>Mg(2+)</name>
        <dbReference type="ChEBI" id="CHEBI:18420"/>
    </cofactor>
</comment>
<evidence type="ECO:0000256" key="13">
    <source>
        <dbReference type="HAMAP-Rule" id="MF_00451"/>
    </source>
</evidence>
<evidence type="ECO:0000259" key="17">
    <source>
        <dbReference type="SMART" id="SM00562"/>
    </source>
</evidence>
<dbReference type="Proteomes" id="UP000014541">
    <property type="component" value="Unassembled WGS sequence"/>
</dbReference>
<dbReference type="EMBL" id="ATFF01000006">
    <property type="protein sequence ID" value="EPF31322.1"/>
    <property type="molecule type" value="Genomic_DNA"/>
</dbReference>
<dbReference type="GO" id="GO:0005524">
    <property type="term" value="F:ATP binding"/>
    <property type="evidence" value="ECO:0007669"/>
    <property type="project" value="UniProtKB-UniRule"/>
</dbReference>
<comment type="subcellular location">
    <subcellularLocation>
        <location evidence="13">Cytoplasm</location>
    </subcellularLocation>
</comment>
<dbReference type="PROSITE" id="PS00469">
    <property type="entry name" value="NDPK"/>
    <property type="match status" value="1"/>
</dbReference>
<evidence type="ECO:0000256" key="10">
    <source>
        <dbReference type="ARBA" id="ARBA00022840"/>
    </source>
</evidence>
<keyword evidence="9 13" id="KW-0418">Kinase</keyword>
<dbReference type="GO" id="GO:0046872">
    <property type="term" value="F:metal ion binding"/>
    <property type="evidence" value="ECO:0007669"/>
    <property type="project" value="UniProtKB-KW"/>
</dbReference>
<reference evidence="18 19" key="1">
    <citation type="submission" date="2013-04" db="EMBL/GenBank/DDBJ databases">
        <title>The Genome Sequence of Treponema maltophilum ATCC 51939.</title>
        <authorList>
            <consortium name="The Broad Institute Genomics Platform"/>
            <person name="Earl A."/>
            <person name="Ward D."/>
            <person name="Feldgarden M."/>
            <person name="Gevers D."/>
            <person name="Leonetti C."/>
            <person name="Blanton J.M."/>
            <person name="Dewhirst F.E."/>
            <person name="Izard J."/>
            <person name="Walker B."/>
            <person name="Young S."/>
            <person name="Zeng Q."/>
            <person name="Gargeya S."/>
            <person name="Fitzgerald M."/>
            <person name="Haas B."/>
            <person name="Abouelleil A."/>
            <person name="Allen A.W."/>
            <person name="Alvarado L."/>
            <person name="Arachchi H.M."/>
            <person name="Berlin A.M."/>
            <person name="Chapman S.B."/>
            <person name="Gainer-Dewar J."/>
            <person name="Goldberg J."/>
            <person name="Griggs A."/>
            <person name="Gujja S."/>
            <person name="Hansen M."/>
            <person name="Howarth C."/>
            <person name="Imamovic A."/>
            <person name="Ireland A."/>
            <person name="Larimer J."/>
            <person name="McCowan C."/>
            <person name="Murphy C."/>
            <person name="Pearson M."/>
            <person name="Poon T.W."/>
            <person name="Priest M."/>
            <person name="Roberts A."/>
            <person name="Saif S."/>
            <person name="Shea T."/>
            <person name="Sisk P."/>
            <person name="Sykes S."/>
            <person name="Wortman J."/>
            <person name="Nusbaum C."/>
            <person name="Birren B."/>
        </authorList>
    </citation>
    <scope>NUCLEOTIDE SEQUENCE [LARGE SCALE GENOMIC DNA]</scope>
    <source>
        <strain evidence="18 19">ATCC 51939</strain>
    </source>
</reference>
<comment type="caution">
    <text evidence="18">The sequence shown here is derived from an EMBL/GenBank/DDBJ whole genome shotgun (WGS) entry which is preliminary data.</text>
</comment>
<keyword evidence="11 13" id="KW-0460">Magnesium</keyword>
<dbReference type="GO" id="GO:0006228">
    <property type="term" value="P:UTP biosynthetic process"/>
    <property type="evidence" value="ECO:0007669"/>
    <property type="project" value="UniProtKB-UniRule"/>
</dbReference>
<feature type="active site" description="Pros-phosphohistidine intermediate" evidence="13 14">
    <location>
        <position position="116"/>
    </location>
</feature>
<comment type="catalytic activity">
    <reaction evidence="13 16">
        <text>a 2'-deoxyribonucleoside 5'-diphosphate + ATP = a 2'-deoxyribonucleoside 5'-triphosphate + ADP</text>
        <dbReference type="Rhea" id="RHEA:44640"/>
        <dbReference type="ChEBI" id="CHEBI:30616"/>
        <dbReference type="ChEBI" id="CHEBI:61560"/>
        <dbReference type="ChEBI" id="CHEBI:73316"/>
        <dbReference type="ChEBI" id="CHEBI:456216"/>
        <dbReference type="EC" id="2.7.4.6"/>
    </reaction>
</comment>
<evidence type="ECO:0000256" key="9">
    <source>
        <dbReference type="ARBA" id="ARBA00022777"/>
    </source>
</evidence>
<keyword evidence="6 13" id="KW-0808">Transferase</keyword>
<dbReference type="InterPro" id="IPR023005">
    <property type="entry name" value="Nucleoside_diP_kinase_AS"/>
</dbReference>
<feature type="binding site" evidence="13 14">
    <location>
        <position position="113"/>
    </location>
    <ligand>
        <name>ATP</name>
        <dbReference type="ChEBI" id="CHEBI:30616"/>
    </ligand>
</feature>
<evidence type="ECO:0000256" key="14">
    <source>
        <dbReference type="PROSITE-ProRule" id="PRU00706"/>
    </source>
</evidence>
<evidence type="ECO:0000256" key="4">
    <source>
        <dbReference type="ARBA" id="ARBA00017632"/>
    </source>
</evidence>
<dbReference type="STRING" id="1125699.HMPREF9194_01667"/>
<dbReference type="RefSeq" id="WP_016525933.1">
    <property type="nucleotide sequence ID" value="NZ_KE332518.1"/>
</dbReference>
<dbReference type="CDD" id="cd04413">
    <property type="entry name" value="NDPk_I"/>
    <property type="match status" value="1"/>
</dbReference>
<feature type="binding site" evidence="13 14">
    <location>
        <position position="10"/>
    </location>
    <ligand>
        <name>ATP</name>
        <dbReference type="ChEBI" id="CHEBI:30616"/>
    </ligand>
</feature>
<dbReference type="FunFam" id="3.30.70.141:FF:000003">
    <property type="entry name" value="Nucleoside diphosphate kinase"/>
    <property type="match status" value="1"/>
</dbReference>
<dbReference type="GO" id="GO:0005737">
    <property type="term" value="C:cytoplasm"/>
    <property type="evidence" value="ECO:0007669"/>
    <property type="project" value="UniProtKB-SubCell"/>
</dbReference>
<comment type="similarity">
    <text evidence="2 13 14 15">Belongs to the NDK family.</text>
</comment>
<dbReference type="PRINTS" id="PR01243">
    <property type="entry name" value="NUCDPKINASE"/>
</dbReference>
<feature type="binding site" evidence="13 14">
    <location>
        <position position="92"/>
    </location>
    <ligand>
        <name>ATP</name>
        <dbReference type="ChEBI" id="CHEBI:30616"/>
    </ligand>
</feature>
<dbReference type="AlphaFoldDB" id="S3KGF5"/>
<dbReference type="PANTHER" id="PTHR11349">
    <property type="entry name" value="NUCLEOSIDE DIPHOSPHATE KINASE"/>
    <property type="match status" value="1"/>
</dbReference>
<evidence type="ECO:0000256" key="2">
    <source>
        <dbReference type="ARBA" id="ARBA00008142"/>
    </source>
</evidence>
<dbReference type="GO" id="GO:0004550">
    <property type="term" value="F:nucleoside diphosphate kinase activity"/>
    <property type="evidence" value="ECO:0007669"/>
    <property type="project" value="UniProtKB-UniRule"/>
</dbReference>
<keyword evidence="19" id="KW-1185">Reference proteome</keyword>
<dbReference type="HOGENOM" id="CLU_060216_6_3_12"/>
<keyword evidence="13" id="KW-0963">Cytoplasm</keyword>
<evidence type="ECO:0000256" key="6">
    <source>
        <dbReference type="ARBA" id="ARBA00022679"/>
    </source>
</evidence>
<dbReference type="EC" id="2.7.4.6" evidence="3 13"/>
<keyword evidence="8 13" id="KW-0547">Nucleotide-binding</keyword>
<dbReference type="eggNOG" id="COG0105">
    <property type="taxonomic scope" value="Bacteria"/>
</dbReference>
<evidence type="ECO:0000256" key="11">
    <source>
        <dbReference type="ARBA" id="ARBA00022842"/>
    </source>
</evidence>
<dbReference type="PROSITE" id="PS51374">
    <property type="entry name" value="NDPK_LIKE"/>
    <property type="match status" value="1"/>
</dbReference>
<organism evidence="18 19">
    <name type="scientific">Treponema maltophilum ATCC 51939</name>
    <dbReference type="NCBI Taxonomy" id="1125699"/>
    <lineage>
        <taxon>Bacteria</taxon>
        <taxon>Pseudomonadati</taxon>
        <taxon>Spirochaetota</taxon>
        <taxon>Spirochaetia</taxon>
        <taxon>Spirochaetales</taxon>
        <taxon>Treponemataceae</taxon>
        <taxon>Treponema</taxon>
    </lineage>
</organism>
<dbReference type="GO" id="GO:0006183">
    <property type="term" value="P:GTP biosynthetic process"/>
    <property type="evidence" value="ECO:0007669"/>
    <property type="project" value="UniProtKB-UniRule"/>
</dbReference>
<keyword evidence="7 13" id="KW-0479">Metal-binding</keyword>
<evidence type="ECO:0000256" key="1">
    <source>
        <dbReference type="ARBA" id="ARBA00001946"/>
    </source>
</evidence>
<evidence type="ECO:0000256" key="16">
    <source>
        <dbReference type="RuleBase" id="RU004013"/>
    </source>
</evidence>
<dbReference type="NCBIfam" id="NF001908">
    <property type="entry name" value="PRK00668.1"/>
    <property type="match status" value="1"/>
</dbReference>
<name>S3KGF5_TREMA</name>
<keyword evidence="5 13" id="KW-0597">Phosphoprotein</keyword>